<evidence type="ECO:0000313" key="1">
    <source>
        <dbReference type="EMBL" id="KAH7911919.1"/>
    </source>
</evidence>
<comment type="caution">
    <text evidence="1">The sequence shown here is derived from an EMBL/GenBank/DDBJ whole genome shotgun (WGS) entry which is preliminary data.</text>
</comment>
<dbReference type="EMBL" id="MU267664">
    <property type="protein sequence ID" value="KAH7911919.1"/>
    <property type="molecule type" value="Genomic_DNA"/>
</dbReference>
<organism evidence="1 2">
    <name type="scientific">Hygrophoropsis aurantiaca</name>
    <dbReference type="NCBI Taxonomy" id="72124"/>
    <lineage>
        <taxon>Eukaryota</taxon>
        <taxon>Fungi</taxon>
        <taxon>Dikarya</taxon>
        <taxon>Basidiomycota</taxon>
        <taxon>Agaricomycotina</taxon>
        <taxon>Agaricomycetes</taxon>
        <taxon>Agaricomycetidae</taxon>
        <taxon>Boletales</taxon>
        <taxon>Coniophorineae</taxon>
        <taxon>Hygrophoropsidaceae</taxon>
        <taxon>Hygrophoropsis</taxon>
    </lineage>
</organism>
<name>A0ACB8AF58_9AGAM</name>
<accession>A0ACB8AF58</accession>
<proteinExistence type="predicted"/>
<protein>
    <submittedName>
        <fullName evidence="1">Uncharacterized protein</fullName>
    </submittedName>
</protein>
<gene>
    <name evidence="1" type="ORF">BJ138DRAFT_1149587</name>
</gene>
<reference evidence="1" key="1">
    <citation type="journal article" date="2021" name="New Phytol.">
        <title>Evolutionary innovations through gain and loss of genes in the ectomycorrhizal Boletales.</title>
        <authorList>
            <person name="Wu G."/>
            <person name="Miyauchi S."/>
            <person name="Morin E."/>
            <person name="Kuo A."/>
            <person name="Drula E."/>
            <person name="Varga T."/>
            <person name="Kohler A."/>
            <person name="Feng B."/>
            <person name="Cao Y."/>
            <person name="Lipzen A."/>
            <person name="Daum C."/>
            <person name="Hundley H."/>
            <person name="Pangilinan J."/>
            <person name="Johnson J."/>
            <person name="Barry K."/>
            <person name="LaButti K."/>
            <person name="Ng V."/>
            <person name="Ahrendt S."/>
            <person name="Min B."/>
            <person name="Choi I.G."/>
            <person name="Park H."/>
            <person name="Plett J.M."/>
            <person name="Magnuson J."/>
            <person name="Spatafora J.W."/>
            <person name="Nagy L.G."/>
            <person name="Henrissat B."/>
            <person name="Grigoriev I.V."/>
            <person name="Yang Z.L."/>
            <person name="Xu J."/>
            <person name="Martin F.M."/>
        </authorList>
    </citation>
    <scope>NUCLEOTIDE SEQUENCE</scope>
    <source>
        <strain evidence="1">ATCC 28755</strain>
    </source>
</reference>
<evidence type="ECO:0000313" key="2">
    <source>
        <dbReference type="Proteomes" id="UP000790377"/>
    </source>
</evidence>
<dbReference type="Proteomes" id="UP000790377">
    <property type="component" value="Unassembled WGS sequence"/>
</dbReference>
<sequence length="219" mass="24856">MATFYNLFKSPTMVVGEAYISTELMAGVLLAANIEIILMRRLFALFNYEKIVVIPITILYFIVFGFMIGMGIVEILDDTSTMSVFVGACVGANPGWFYMFWFPLMILDFILVVLVGYKSMQHYLRVPDKTWSGARLVRSLARDSFIYFLCNFSVTLAEVLLFRVIPVQYLSLGATWVLVIPPVAVNHLLINVNTAQTHVHTDDKESFYTNSAHEIRRAT</sequence>
<keyword evidence="2" id="KW-1185">Reference proteome</keyword>